<evidence type="ECO:0000313" key="4">
    <source>
        <dbReference type="Proteomes" id="UP000317839"/>
    </source>
</evidence>
<protein>
    <recommendedName>
        <fullName evidence="2">Macrodomain Ori protein</fullName>
    </recommendedName>
</protein>
<dbReference type="AlphaFoldDB" id="A0A545T9H8"/>
<evidence type="ECO:0000256" key="2">
    <source>
        <dbReference type="ARBA" id="ARBA00093628"/>
    </source>
</evidence>
<dbReference type="Pfam" id="PF04219">
    <property type="entry name" value="DUF413"/>
    <property type="match status" value="1"/>
</dbReference>
<accession>A0A545T9H8</accession>
<name>A0A545T9H8_9GAMM</name>
<comment type="caution">
    <text evidence="3">The sequence shown here is derived from an EMBL/GenBank/DDBJ whole genome shotgun (WGS) entry which is preliminary data.</text>
</comment>
<reference evidence="3 4" key="1">
    <citation type="submission" date="2019-06" db="EMBL/GenBank/DDBJ databases">
        <title>Draft genome of Aliikangiella marina GYP-15.</title>
        <authorList>
            <person name="Wang G."/>
        </authorList>
    </citation>
    <scope>NUCLEOTIDE SEQUENCE [LARGE SCALE GENOMIC DNA]</scope>
    <source>
        <strain evidence="3 4">GYP-15</strain>
    </source>
</reference>
<keyword evidence="4" id="KW-1185">Reference proteome</keyword>
<proteinExistence type="inferred from homology"/>
<dbReference type="EMBL" id="VIKR01000003">
    <property type="protein sequence ID" value="TQV73859.1"/>
    <property type="molecule type" value="Genomic_DNA"/>
</dbReference>
<dbReference type="RefSeq" id="WP_142942567.1">
    <property type="nucleotide sequence ID" value="NZ_VIKR01000003.1"/>
</dbReference>
<evidence type="ECO:0000313" key="3">
    <source>
        <dbReference type="EMBL" id="TQV73859.1"/>
    </source>
</evidence>
<organism evidence="3 4">
    <name type="scientific">Aliikangiella marina</name>
    <dbReference type="NCBI Taxonomy" id="1712262"/>
    <lineage>
        <taxon>Bacteria</taxon>
        <taxon>Pseudomonadati</taxon>
        <taxon>Pseudomonadota</taxon>
        <taxon>Gammaproteobacteria</taxon>
        <taxon>Oceanospirillales</taxon>
        <taxon>Pleioneaceae</taxon>
        <taxon>Aliikangiella</taxon>
    </lineage>
</organism>
<gene>
    <name evidence="3" type="ORF">FLL45_13400</name>
</gene>
<dbReference type="InterPro" id="IPR007335">
    <property type="entry name" value="DUF413"/>
</dbReference>
<evidence type="ECO:0000256" key="1">
    <source>
        <dbReference type="ARBA" id="ARBA00093464"/>
    </source>
</evidence>
<comment type="similarity">
    <text evidence="1">Belongs to the MaoP family.</text>
</comment>
<dbReference type="OrthoDB" id="6400110at2"/>
<sequence length="137" mass="15509">MQIRAYWCDQVFSDSKKFPYGFSRSGVFSLAESEVLESKGCLFRALMDGKVFDPTAEDLAFVQAMNAGVYSFNKDTRIWSKYLFHQRRLISISGGWISNDNEHDLDSELVDIDEVSATEPKWEVSETGGNDDFLKAG</sequence>
<dbReference type="Proteomes" id="UP000317839">
    <property type="component" value="Unassembled WGS sequence"/>
</dbReference>